<proteinExistence type="predicted"/>
<gene>
    <name evidence="3" type="primary">Contig10767.g11522</name>
    <name evidence="3" type="ORF">STYLEM_7754</name>
</gene>
<dbReference type="InParanoid" id="A0A078A922"/>
<evidence type="ECO:0000256" key="2">
    <source>
        <dbReference type="SAM" id="Phobius"/>
    </source>
</evidence>
<organism evidence="3 4">
    <name type="scientific">Stylonychia lemnae</name>
    <name type="common">Ciliate</name>
    <dbReference type="NCBI Taxonomy" id="5949"/>
    <lineage>
        <taxon>Eukaryota</taxon>
        <taxon>Sar</taxon>
        <taxon>Alveolata</taxon>
        <taxon>Ciliophora</taxon>
        <taxon>Intramacronucleata</taxon>
        <taxon>Spirotrichea</taxon>
        <taxon>Stichotrichia</taxon>
        <taxon>Sporadotrichida</taxon>
        <taxon>Oxytrichidae</taxon>
        <taxon>Stylonychinae</taxon>
        <taxon>Stylonychia</taxon>
    </lineage>
</organism>
<dbReference type="EMBL" id="CCKQ01007411">
    <property type="protein sequence ID" value="CDW78770.1"/>
    <property type="molecule type" value="Genomic_DNA"/>
</dbReference>
<sequence>MLCTVLVFYHTIFQMPLLEVLIRAIFTVPSASEASQVQVFVTFFSKLQLKNRLLNQIQRIFGIFSLQYLFNLPDSKRQTLKIEIEYEFALFVLTTIIENSSNETFSNQQAQGQLLDIIISHIENCDDELCICSEIENFFELMKYKEFENKEVVSLVLEDRKKYKKIIDEQGLIGSVSNFTQLVNQKSNQVSTHLQMLNEIDILSKKDQSEDKLNKAFQRNENDEGEYFIKIDKLNKRFSYLSDLLCTGMMTFWKEIEKTDVEMDLLLKMSDKIAENIRETHQIFKQIEQTAIMKDYQIYFQYAVIQLHVFNDIYMYETYIGKMKSLIEYAKMFERNDKSDFKTEYQNYLIVDANGQKFGQVIQMNKNFMTFLDYEFKEERSFKIDDMMPTLICEKHNLFLDRYNKTGQSLVLNQKICLFFKKRSGYVVPAEVLIKFHYSAEHQYIFLSMVKPIYEMKPFNSSSENIRKKVDNVLVDLNFQQFKHGRKPRYIGGILYEDIHMLEMVELIEDNENIRSSFFLRDQEIRFKVKTRIFEERYCGGALDINIFCMVIMDETMEDFSQIPSLLKIKANHEKSRFGKTIISSEQQLKQSYEDNPQEDNESIASSMNSTNTSQVEYKSMNYLTSQKTPRSLKIMFQLAFVLYLVLLVIPSISLGINILRQSQSELDIHVVQLACQRLNQVSKQVLYARSLLNMQNNKALQMTSIYPNRFENLKQIQSIYIDELRGTQSEIQNSRFQKSSQFMKYIEEESVQLYFLNSLNNYFMKREKVDLAINLYIARLSEFNQMNQSQYQGNLSIFTLNPNNSLNYRPTQDEQSIYFLIENGIKGILSSVGITINYFVKDAEDHSKQNISSTEIVTIVSIITIMVVGIIFTPIFSKSEIRRYLAIKFFLNLDQFVVQQMKRNVDHCQTILDEKKQNHVSQEYQKFMKEIKSIKIESDFHKGKSQNQDHNKLVVPREQLQFKMMTNYMINNTFLEQQQIQDYEKQKLRLTLGKNRNYNIDFKDLSEMQSDSLISMNSSLFGGQKLLAAEQGRKNTQQTKDINIFQADNHNQQDNIKKQFRPSNVDQTYTPQYTSAPNIGNSAPNIFISRVQSELNQQSLSDSSLSQSIVSSQYYKSIVLPESKNLEETHNKQILPTVTAQEIKSNEIDKKMLKILMKVKRSKLLMFATSIFIILILSGYFVITFFMAINTFDTSAEVNGKLKAIFQRGSCLDITINFYRETLIRQELIQFEGVNYTSGIDFMFDKCQLQEKEYNRLRVDDLSYLAFALPILNKIESKEFCDYVFKDTYKQQNQLCKTSLKGIFKKGFSNGINYIYNTLFKNTIQIKAALLQKDKETIIQMMKDPFVVEIIDINYLVLDPAFKMIQDSTRDSVLKHIQKLLSNFIVAFVVFISMLTLSLLVLIFYGFKRLRHSMSNTNIILRVIPYEAISKDERDEIRNFFDQ</sequence>
<dbReference type="OrthoDB" id="299010at2759"/>
<protein>
    <recommendedName>
        <fullName evidence="5">Pas domain s-box family protein</fullName>
    </recommendedName>
</protein>
<feature type="transmembrane region" description="Helical" evidence="2">
    <location>
        <begin position="1165"/>
        <end position="1190"/>
    </location>
</feature>
<feature type="region of interest" description="Disordered" evidence="1">
    <location>
        <begin position="589"/>
        <end position="612"/>
    </location>
</feature>
<accession>A0A078A922</accession>
<dbReference type="Proteomes" id="UP000039865">
    <property type="component" value="Unassembled WGS sequence"/>
</dbReference>
<name>A0A078A922_STYLE</name>
<dbReference type="InterPro" id="IPR052994">
    <property type="entry name" value="Tiny_macrocysts_regulators"/>
</dbReference>
<feature type="transmembrane region" description="Helical" evidence="2">
    <location>
        <begin position="857"/>
        <end position="877"/>
    </location>
</feature>
<feature type="transmembrane region" description="Helical" evidence="2">
    <location>
        <begin position="635"/>
        <end position="660"/>
    </location>
</feature>
<evidence type="ECO:0008006" key="5">
    <source>
        <dbReference type="Google" id="ProtNLM"/>
    </source>
</evidence>
<feature type="transmembrane region" description="Helical" evidence="2">
    <location>
        <begin position="818"/>
        <end position="837"/>
    </location>
</feature>
<keyword evidence="2" id="KW-0472">Membrane</keyword>
<evidence type="ECO:0000313" key="4">
    <source>
        <dbReference type="Proteomes" id="UP000039865"/>
    </source>
</evidence>
<keyword evidence="2" id="KW-0812">Transmembrane</keyword>
<feature type="transmembrane region" description="Helical" evidence="2">
    <location>
        <begin position="1385"/>
        <end position="1408"/>
    </location>
</feature>
<keyword evidence="2" id="KW-1133">Transmembrane helix</keyword>
<dbReference type="PANTHER" id="PTHR31600">
    <property type="entry name" value="TINY MACROCYSTS PROTEIN B-RELATED"/>
    <property type="match status" value="1"/>
</dbReference>
<evidence type="ECO:0000256" key="1">
    <source>
        <dbReference type="SAM" id="MobiDB-lite"/>
    </source>
</evidence>
<keyword evidence="4" id="KW-1185">Reference proteome</keyword>
<feature type="compositionally biased region" description="Polar residues" evidence="1">
    <location>
        <begin position="603"/>
        <end position="612"/>
    </location>
</feature>
<dbReference type="PANTHER" id="PTHR31600:SF2">
    <property type="entry name" value="GAMETE ENRICHED GENE 10 PROTEIN-RELATED"/>
    <property type="match status" value="1"/>
</dbReference>
<evidence type="ECO:0000313" key="3">
    <source>
        <dbReference type="EMBL" id="CDW78770.1"/>
    </source>
</evidence>
<reference evidence="3 4" key="1">
    <citation type="submission" date="2014-06" db="EMBL/GenBank/DDBJ databases">
        <authorList>
            <person name="Swart Estienne"/>
        </authorList>
    </citation>
    <scope>NUCLEOTIDE SEQUENCE [LARGE SCALE GENOMIC DNA]</scope>
    <source>
        <strain evidence="3 4">130c</strain>
    </source>
</reference>